<dbReference type="PROSITE" id="PS51704">
    <property type="entry name" value="GP_PDE"/>
    <property type="match status" value="1"/>
</dbReference>
<evidence type="ECO:0000313" key="3">
    <source>
        <dbReference type="EMBL" id="GGE31420.1"/>
    </source>
</evidence>
<dbReference type="GO" id="GO:0008081">
    <property type="term" value="F:phosphoric diester hydrolase activity"/>
    <property type="evidence" value="ECO:0007669"/>
    <property type="project" value="InterPro"/>
</dbReference>
<sequence length="253" mass="28871">MKKQVLLIVFTMMIHAGLFAQTSIIAHRGAWKNSKVPQNSIASLDSAISQGVWGSEFDVHLTKDDILVVNHDHDFHGLEIEELTYQELLAKKHDNGESIPTVEEYLKAGLKQKGTKLIYELKTSKLGKERTLKTVELSLAMVKKLKAEKLVEFIAFDWDACLKFRELDKKVKVHYLNGDKSPAEVKAAKLSGVDYHFSIFQKNPSLIQEFKALKLKTNAWTVNKEEDMKFLIDQKIDFITTDEPELLKTVLKK</sequence>
<dbReference type="PANTHER" id="PTHR46211:SF1">
    <property type="entry name" value="GLYCEROPHOSPHODIESTER PHOSPHODIESTERASE, CYTOPLASMIC"/>
    <property type="match status" value="1"/>
</dbReference>
<dbReference type="RefSeq" id="WP_094258548.1">
    <property type="nucleotide sequence ID" value="NZ_BMKM01000011.1"/>
</dbReference>
<reference evidence="3" key="1">
    <citation type="journal article" date="2014" name="Int. J. Syst. Evol. Microbiol.">
        <title>Complete genome sequence of Corynebacterium casei LMG S-19264T (=DSM 44701T), isolated from a smear-ripened cheese.</title>
        <authorList>
            <consortium name="US DOE Joint Genome Institute (JGI-PGF)"/>
            <person name="Walter F."/>
            <person name="Albersmeier A."/>
            <person name="Kalinowski J."/>
            <person name="Ruckert C."/>
        </authorList>
    </citation>
    <scope>NUCLEOTIDE SEQUENCE</scope>
    <source>
        <strain evidence="3">CGMCC 1.15966</strain>
    </source>
</reference>
<evidence type="ECO:0000256" key="1">
    <source>
        <dbReference type="SAM" id="SignalP"/>
    </source>
</evidence>
<dbReference type="AlphaFoldDB" id="A0A8H9G172"/>
<evidence type="ECO:0000313" key="4">
    <source>
        <dbReference type="Proteomes" id="UP000614460"/>
    </source>
</evidence>
<dbReference type="GO" id="GO:0006629">
    <property type="term" value="P:lipid metabolic process"/>
    <property type="evidence" value="ECO:0007669"/>
    <property type="project" value="InterPro"/>
</dbReference>
<dbReference type="PANTHER" id="PTHR46211">
    <property type="entry name" value="GLYCEROPHOSPHORYL DIESTER PHOSPHODIESTERASE"/>
    <property type="match status" value="1"/>
</dbReference>
<gene>
    <name evidence="3" type="ORF">GCM10011516_31420</name>
</gene>
<dbReference type="Pfam" id="PF03009">
    <property type="entry name" value="GDPD"/>
    <property type="match status" value="1"/>
</dbReference>
<feature type="domain" description="GP-PDE" evidence="2">
    <location>
        <begin position="22"/>
        <end position="251"/>
    </location>
</feature>
<dbReference type="Gene3D" id="3.20.20.190">
    <property type="entry name" value="Phosphatidylinositol (PI) phosphodiesterase"/>
    <property type="match status" value="1"/>
</dbReference>
<dbReference type="SUPFAM" id="SSF51695">
    <property type="entry name" value="PLC-like phosphodiesterases"/>
    <property type="match status" value="1"/>
</dbReference>
<feature type="signal peptide" evidence="1">
    <location>
        <begin position="1"/>
        <end position="20"/>
    </location>
</feature>
<dbReference type="InterPro" id="IPR017946">
    <property type="entry name" value="PLC-like_Pdiesterase_TIM-brl"/>
</dbReference>
<accession>A0A8H9G172</accession>
<comment type="caution">
    <text evidence="3">The sequence shown here is derived from an EMBL/GenBank/DDBJ whole genome shotgun (WGS) entry which is preliminary data.</text>
</comment>
<name>A0A8H9G172_9SPHI</name>
<dbReference type="InterPro" id="IPR030395">
    <property type="entry name" value="GP_PDE_dom"/>
</dbReference>
<dbReference type="EMBL" id="BMKM01000011">
    <property type="protein sequence ID" value="GGE31420.1"/>
    <property type="molecule type" value="Genomic_DNA"/>
</dbReference>
<reference evidence="3" key="2">
    <citation type="submission" date="2020-09" db="EMBL/GenBank/DDBJ databases">
        <authorList>
            <person name="Sun Q."/>
            <person name="Zhou Y."/>
        </authorList>
    </citation>
    <scope>NUCLEOTIDE SEQUENCE</scope>
    <source>
        <strain evidence="3">CGMCC 1.15966</strain>
    </source>
</reference>
<dbReference type="Proteomes" id="UP000614460">
    <property type="component" value="Unassembled WGS sequence"/>
</dbReference>
<keyword evidence="1" id="KW-0732">Signal</keyword>
<evidence type="ECO:0000259" key="2">
    <source>
        <dbReference type="PROSITE" id="PS51704"/>
    </source>
</evidence>
<proteinExistence type="predicted"/>
<organism evidence="3 4">
    <name type="scientific">Sphingobacterium cellulitidis</name>
    <dbReference type="NCBI Taxonomy" id="1768011"/>
    <lineage>
        <taxon>Bacteria</taxon>
        <taxon>Pseudomonadati</taxon>
        <taxon>Bacteroidota</taxon>
        <taxon>Sphingobacteriia</taxon>
        <taxon>Sphingobacteriales</taxon>
        <taxon>Sphingobacteriaceae</taxon>
        <taxon>Sphingobacterium</taxon>
    </lineage>
</organism>
<feature type="chain" id="PRO_5034010121" evidence="1">
    <location>
        <begin position="21"/>
        <end position="253"/>
    </location>
</feature>
<protein>
    <submittedName>
        <fullName evidence="3">Glycerophosphoryl diester phosphodiesterase</fullName>
    </submittedName>
</protein>
<keyword evidence="4" id="KW-1185">Reference proteome</keyword>